<organism evidence="5 6">
    <name type="scientific">Klebsormidium nitens</name>
    <name type="common">Green alga</name>
    <name type="synonym">Ulothrix nitens</name>
    <dbReference type="NCBI Taxonomy" id="105231"/>
    <lineage>
        <taxon>Eukaryota</taxon>
        <taxon>Viridiplantae</taxon>
        <taxon>Streptophyta</taxon>
        <taxon>Klebsormidiophyceae</taxon>
        <taxon>Klebsormidiales</taxon>
        <taxon>Klebsormidiaceae</taxon>
        <taxon>Klebsormidium</taxon>
    </lineage>
</organism>
<evidence type="ECO:0000256" key="3">
    <source>
        <dbReference type="SAM" id="MobiDB-lite"/>
    </source>
</evidence>
<dbReference type="SMART" id="SM00164">
    <property type="entry name" value="TBC"/>
    <property type="match status" value="1"/>
</dbReference>
<dbReference type="EMBL" id="DF237230">
    <property type="protein sequence ID" value="GAQ86293.1"/>
    <property type="molecule type" value="Genomic_DNA"/>
</dbReference>
<dbReference type="Gene3D" id="1.10.472.80">
    <property type="entry name" value="Ypt/Rab-GAP domain of gyp1p, domain 3"/>
    <property type="match status" value="1"/>
</dbReference>
<feature type="compositionally biased region" description="Low complexity" evidence="3">
    <location>
        <begin position="162"/>
        <end position="174"/>
    </location>
</feature>
<feature type="region of interest" description="Disordered" evidence="3">
    <location>
        <begin position="720"/>
        <end position="741"/>
    </location>
</feature>
<name>A0A1Y1I6Z7_KLENI</name>
<protein>
    <submittedName>
        <fullName evidence="5">GTPase activating protein</fullName>
    </submittedName>
</protein>
<feature type="coiled-coil region" evidence="2">
    <location>
        <begin position="604"/>
        <end position="663"/>
    </location>
</feature>
<feature type="compositionally biased region" description="Basic and acidic residues" evidence="3">
    <location>
        <begin position="327"/>
        <end position="339"/>
    </location>
</feature>
<dbReference type="PANTHER" id="PTHR47219:SF16">
    <property type="entry name" value="GTPASE ACTIVATING PROTEIN"/>
    <property type="match status" value="1"/>
</dbReference>
<dbReference type="InterPro" id="IPR000195">
    <property type="entry name" value="Rab-GAP-TBC_dom"/>
</dbReference>
<dbReference type="PANTHER" id="PTHR47219">
    <property type="entry name" value="RAB GTPASE-ACTIVATING PROTEIN 1-LIKE"/>
    <property type="match status" value="1"/>
</dbReference>
<dbReference type="GO" id="GO:0005096">
    <property type="term" value="F:GTPase activator activity"/>
    <property type="evidence" value="ECO:0007669"/>
    <property type="project" value="UniProtKB-KW"/>
</dbReference>
<sequence length="814" mass="88943">MSCSGTSMGSHSLATPEPSENQEPIENEAVLEPASFWSRARVAFYSAIVNQKHGELLHSEGTVSGDAPEEAREAEVAHDEMPPEPQRVGEQVEYSQSMRDTWLQYLHEEITLLKVQRQNDSLAPAQDSPPGSRKSQPPKRSPWADLPSASPPPKATGSLVKTPPSFSRVVSVRTVHSRPPRPTSDELPRGMQPLVLRRRGPLIRSGSLTALVISQAQKSGVSDFGGSVSAKDLGAEDLNGSDAERRMRAGRRQRAKSGLPGGLERLAEDPPRAKAPASSAQRRAQRAVLERNESGISAATAAAEAAHVGGKRVRSMWSKMKMALGSRSKDKSGPRKPDMDALSSAVRAGELPPAKRGAAWLALALQDAQDIVDAKRRYASFIALKLDQDPEIKRDINRTFPEHPLFQEEDGPGQKALLNVMKAYAAYDPEVGYCQGMAFLAAIFLMHMGEEDAFAVLIHTTYRCGFRATFLPDMDQLQARLYQLTQLVQEALPQLDAHMEELGIRPVMYAAPWFLTAFASTLPLPLVFRVLDVILAERSSAMIFRTALVLLQVSLRQLLQCIEAEHFVHFVRRELSVQLDTLAPADLEEIPAKALRVDLPFDSMLRLEAEYELLAEEAATAANEIDAAADAGQAAAEAWEKARVELETRLAFALQAQARAEAQLASLLQLKDVPLDRIPSNSESGLFADSTSVLEGPVTPVSQYTGQEPSTPAGLIARLSRRPSSDAPDAGEDSDDDSFQRRHVPSVVLLRRVGTLRHERQRIDGSLKKAEKALQEAVRIENKRLAIERNGGVASGGRATHMRRASWAASPVPS</sequence>
<feature type="region of interest" description="Disordered" evidence="3">
    <location>
        <begin position="1"/>
        <end position="27"/>
    </location>
</feature>
<dbReference type="Proteomes" id="UP000054558">
    <property type="component" value="Unassembled WGS sequence"/>
</dbReference>
<gene>
    <name evidence="5" type="ORF">KFL_002810020</name>
</gene>
<dbReference type="SUPFAM" id="SSF47923">
    <property type="entry name" value="Ypt/Rab-GAP domain of gyp1p"/>
    <property type="match status" value="2"/>
</dbReference>
<dbReference type="OrthoDB" id="294251at2759"/>
<feature type="domain" description="Rab-GAP TBC" evidence="4">
    <location>
        <begin position="350"/>
        <end position="538"/>
    </location>
</feature>
<dbReference type="FunFam" id="1.10.8.270:FF:000001">
    <property type="entry name" value="TBC1 domain family member 1"/>
    <property type="match status" value="1"/>
</dbReference>
<feature type="compositionally biased region" description="Polar residues" evidence="3">
    <location>
        <begin position="1"/>
        <end position="24"/>
    </location>
</feature>
<evidence type="ECO:0000259" key="4">
    <source>
        <dbReference type="PROSITE" id="PS50086"/>
    </source>
</evidence>
<evidence type="ECO:0000256" key="2">
    <source>
        <dbReference type="SAM" id="Coils"/>
    </source>
</evidence>
<dbReference type="AlphaFoldDB" id="A0A1Y1I6Z7"/>
<dbReference type="Pfam" id="PF00566">
    <property type="entry name" value="RabGAP-TBC"/>
    <property type="match status" value="1"/>
</dbReference>
<evidence type="ECO:0000313" key="5">
    <source>
        <dbReference type="EMBL" id="GAQ86293.1"/>
    </source>
</evidence>
<feature type="compositionally biased region" description="Basic and acidic residues" evidence="3">
    <location>
        <begin position="69"/>
        <end position="81"/>
    </location>
</feature>
<proteinExistence type="predicted"/>
<feature type="region of interest" description="Disordered" evidence="3">
    <location>
        <begin position="323"/>
        <end position="342"/>
    </location>
</feature>
<dbReference type="InterPro" id="IPR035969">
    <property type="entry name" value="Rab-GAP_TBC_sf"/>
</dbReference>
<feature type="region of interest" description="Disordered" evidence="3">
    <location>
        <begin position="120"/>
        <end position="192"/>
    </location>
</feature>
<feature type="region of interest" description="Disordered" evidence="3">
    <location>
        <begin position="59"/>
        <end position="89"/>
    </location>
</feature>
<keyword evidence="2" id="KW-0175">Coiled coil</keyword>
<evidence type="ECO:0000256" key="1">
    <source>
        <dbReference type="ARBA" id="ARBA00022468"/>
    </source>
</evidence>
<dbReference type="InterPro" id="IPR050302">
    <property type="entry name" value="Rab_GAP_TBC_domain"/>
</dbReference>
<reference evidence="5 6" key="1">
    <citation type="journal article" date="2014" name="Nat. Commun.">
        <title>Klebsormidium flaccidum genome reveals primary factors for plant terrestrial adaptation.</title>
        <authorList>
            <person name="Hori K."/>
            <person name="Maruyama F."/>
            <person name="Fujisawa T."/>
            <person name="Togashi T."/>
            <person name="Yamamoto N."/>
            <person name="Seo M."/>
            <person name="Sato S."/>
            <person name="Yamada T."/>
            <person name="Mori H."/>
            <person name="Tajima N."/>
            <person name="Moriyama T."/>
            <person name="Ikeuchi M."/>
            <person name="Watanabe M."/>
            <person name="Wada H."/>
            <person name="Kobayashi K."/>
            <person name="Saito M."/>
            <person name="Masuda T."/>
            <person name="Sasaki-Sekimoto Y."/>
            <person name="Mashiguchi K."/>
            <person name="Awai K."/>
            <person name="Shimojima M."/>
            <person name="Masuda S."/>
            <person name="Iwai M."/>
            <person name="Nobusawa T."/>
            <person name="Narise T."/>
            <person name="Kondo S."/>
            <person name="Saito H."/>
            <person name="Sato R."/>
            <person name="Murakawa M."/>
            <person name="Ihara Y."/>
            <person name="Oshima-Yamada Y."/>
            <person name="Ohtaka K."/>
            <person name="Satoh M."/>
            <person name="Sonobe K."/>
            <person name="Ishii M."/>
            <person name="Ohtani R."/>
            <person name="Kanamori-Sato M."/>
            <person name="Honoki R."/>
            <person name="Miyazaki D."/>
            <person name="Mochizuki H."/>
            <person name="Umetsu J."/>
            <person name="Higashi K."/>
            <person name="Shibata D."/>
            <person name="Kamiya Y."/>
            <person name="Sato N."/>
            <person name="Nakamura Y."/>
            <person name="Tabata S."/>
            <person name="Ida S."/>
            <person name="Kurokawa K."/>
            <person name="Ohta H."/>
        </authorList>
    </citation>
    <scope>NUCLEOTIDE SEQUENCE [LARGE SCALE GENOMIC DNA]</scope>
    <source>
        <strain evidence="5 6">NIES-2285</strain>
    </source>
</reference>
<feature type="region of interest" description="Disordered" evidence="3">
    <location>
        <begin position="789"/>
        <end position="814"/>
    </location>
</feature>
<keyword evidence="6" id="KW-1185">Reference proteome</keyword>
<dbReference type="STRING" id="105231.A0A1Y1I6Z7"/>
<keyword evidence="1" id="KW-0343">GTPase activation</keyword>
<dbReference type="PROSITE" id="PS50086">
    <property type="entry name" value="TBC_RABGAP"/>
    <property type="match status" value="1"/>
</dbReference>
<accession>A0A1Y1I6Z7</accession>
<evidence type="ECO:0000313" key="6">
    <source>
        <dbReference type="Proteomes" id="UP000054558"/>
    </source>
</evidence>
<feature type="region of interest" description="Disordered" evidence="3">
    <location>
        <begin position="219"/>
        <end position="292"/>
    </location>
</feature>
<dbReference type="Gene3D" id="1.10.8.270">
    <property type="entry name" value="putative rabgap domain of human tbc1 domain family member 14 like domains"/>
    <property type="match status" value="1"/>
</dbReference>